<feature type="transmembrane region" description="Helical" evidence="17">
    <location>
        <begin position="674"/>
        <end position="696"/>
    </location>
</feature>
<evidence type="ECO:0000256" key="12">
    <source>
        <dbReference type="ARBA" id="ARBA00023049"/>
    </source>
</evidence>
<comment type="cofactor">
    <cofactor evidence="1">
        <name>Zn(2+)</name>
        <dbReference type="ChEBI" id="CHEBI:29105"/>
    </cofactor>
</comment>
<keyword evidence="11 17" id="KW-1133">Transmembrane helix</keyword>
<sequence>MDWLTRPFHFASTPVSVLTFVIYAVVFAAVLRTDQTPDVPKNQHGLSLQKAYEDLHTITARPHPYNSHANDDVHAFLLDRLKPIVDSQDYIHLSEDRVSNATWVMERGGFYFESTNILVKVDGTDTPQVRSDGVVFSAHYDSVSTAPGATDNGMSIVTLLQMVEYLAAPERRPHRTAVFLFNNGEEDGLNGVHMFFEHPWANLTTTFVNLEGAAAGGRPILFRTSSLAAARSFAAKGVRHPHGNVLSADAFERGVIRSLTDFSVFAKGIDGEKDGMAGIDFAFYKNRAYYHTPFDSIPGMGRDEGRKALWAMMETIRGAGLELLNGPGIDDNGDTGVYFDILGRTMVAFTLRTLFAAHVIFLIIGPSVVLGLLAWVLVLTKHAWDHNHELDEQPTAWQRLRLVTAQLMGWGRFWLSFLVAILVNIALVVGYVKVNPNVIYSKKYVVLTTFLTASFLSYTVSLQLFNKIWPSPPSSQKFAILLEIYFLSWIFLVIGTVGVNNLRIGGAYLFTAWNICAWLAAVVALIEAVLRARWASEHGTKPDLDVVDEPEPAARDQPAGHRFVRGIRYDAPQRAENGEEGADGEPEETDPTEITPLMQQQRRRSTGGREYIVGVDNEPLQVYEGGKRAAVHEYGWWILQMLALVPLPALLLFQVTLILVHALSNTLADGSPAVVVYGGLALLCTLIFINVTPFAHQIHRTLWLSVLAIFVITLIYAWTAFPFAQDAPLKLFFQQSVEIDLAGGSMGGLVVNDAVTIPQDPVHALHQPIISARTLLTGIPGYVDKKIVRELPSSWGRNITYETDLVLRPGLLTCGWESNLLPSPGGEPLASDALEHPEWLTFSTERINASAARITIGGRNTRNCALTFEHPITSFAVRNGGGRLQPGYEMPAGGTTKLQMWSRTWGKAFDVEVAWASGDADFNMDGRAACEWAEYASGTAGSAHASQGGQIPALEEVLRFLPLWATPTKWTMGLVEVWTKFSV</sequence>
<dbReference type="GO" id="GO:0006508">
    <property type="term" value="P:proteolysis"/>
    <property type="evidence" value="ECO:0007669"/>
    <property type="project" value="UniProtKB-KW"/>
</dbReference>
<evidence type="ECO:0000256" key="7">
    <source>
        <dbReference type="ARBA" id="ARBA00022692"/>
    </source>
</evidence>
<dbReference type="EC" id="3.4.-.-" evidence="15"/>
<evidence type="ECO:0000256" key="9">
    <source>
        <dbReference type="ARBA" id="ARBA00022801"/>
    </source>
</evidence>
<evidence type="ECO:0000259" key="18">
    <source>
        <dbReference type="Pfam" id="PF04389"/>
    </source>
</evidence>
<evidence type="ECO:0000256" key="8">
    <source>
        <dbReference type="ARBA" id="ARBA00022723"/>
    </source>
</evidence>
<keyword evidence="13 17" id="KW-0472">Membrane</keyword>
<dbReference type="InterPro" id="IPR007484">
    <property type="entry name" value="Peptidase_M28"/>
</dbReference>
<keyword evidence="9 15" id="KW-0378">Hydrolase</keyword>
<feature type="region of interest" description="Disordered" evidence="16">
    <location>
        <begin position="575"/>
        <end position="608"/>
    </location>
</feature>
<dbReference type="EMBL" id="BPQB01000042">
    <property type="protein sequence ID" value="GJE94757.1"/>
    <property type="molecule type" value="Genomic_DNA"/>
</dbReference>
<feature type="transmembrane region" description="Helical" evidence="17">
    <location>
        <begin position="413"/>
        <end position="432"/>
    </location>
</feature>
<dbReference type="Pfam" id="PF22251">
    <property type="entry name" value="PFF1_TM"/>
    <property type="match status" value="1"/>
</dbReference>
<keyword evidence="5" id="KW-0926">Vacuole</keyword>
<feature type="compositionally biased region" description="Acidic residues" evidence="16">
    <location>
        <begin position="578"/>
        <end position="591"/>
    </location>
</feature>
<dbReference type="GO" id="GO:0005774">
    <property type="term" value="C:vacuolar membrane"/>
    <property type="evidence" value="ECO:0007669"/>
    <property type="project" value="UniProtKB-SubCell"/>
</dbReference>
<dbReference type="Pfam" id="PF04389">
    <property type="entry name" value="Peptidase_M28"/>
    <property type="match status" value="1"/>
</dbReference>
<dbReference type="PANTHER" id="PTHR12147">
    <property type="entry name" value="METALLOPEPTIDASE M28 FAMILY MEMBER"/>
    <property type="match status" value="1"/>
</dbReference>
<name>A0A9P3GGY1_9APHY</name>
<comment type="subcellular location">
    <subcellularLocation>
        <location evidence="3">Vacuole membrane</location>
        <topology evidence="3">Multi-pass membrane protein</topology>
    </subcellularLocation>
</comment>
<feature type="domain" description="Peptidase M28" evidence="18">
    <location>
        <begin position="116"/>
        <end position="298"/>
    </location>
</feature>
<dbReference type="InterPro" id="IPR053975">
    <property type="entry name" value="PFF1_C"/>
</dbReference>
<feature type="transmembrane region" description="Helical" evidence="17">
    <location>
        <begin position="354"/>
        <end position="378"/>
    </location>
</feature>
<feature type="transmembrane region" description="Helical" evidence="17">
    <location>
        <begin position="478"/>
        <end position="499"/>
    </location>
</feature>
<dbReference type="PANTHER" id="PTHR12147:SF58">
    <property type="entry name" value="VACUOLAR MEMBRANE PROTEASE"/>
    <property type="match status" value="1"/>
</dbReference>
<dbReference type="InterPro" id="IPR053976">
    <property type="entry name" value="PFF1_TM"/>
</dbReference>
<keyword evidence="6 15" id="KW-0645">Protease</keyword>
<dbReference type="InterPro" id="IPR048024">
    <property type="entry name" value="Fxna-like_M28_dom"/>
</dbReference>
<evidence type="ECO:0000256" key="17">
    <source>
        <dbReference type="SAM" id="Phobius"/>
    </source>
</evidence>
<gene>
    <name evidence="21" type="ORF">PsYK624_109290</name>
</gene>
<dbReference type="InterPro" id="IPR045175">
    <property type="entry name" value="M28_fam"/>
</dbReference>
<dbReference type="CDD" id="cd03875">
    <property type="entry name" value="M28_Fxna_like"/>
    <property type="match status" value="1"/>
</dbReference>
<proteinExistence type="inferred from homology"/>
<organism evidence="21 22">
    <name type="scientific">Phanerochaete sordida</name>
    <dbReference type="NCBI Taxonomy" id="48140"/>
    <lineage>
        <taxon>Eukaryota</taxon>
        <taxon>Fungi</taxon>
        <taxon>Dikarya</taxon>
        <taxon>Basidiomycota</taxon>
        <taxon>Agaricomycotina</taxon>
        <taxon>Agaricomycetes</taxon>
        <taxon>Polyporales</taxon>
        <taxon>Phanerochaetaceae</taxon>
        <taxon>Phanerochaete</taxon>
    </lineage>
</organism>
<keyword evidence="14" id="KW-0325">Glycoprotein</keyword>
<reference evidence="21 22" key="1">
    <citation type="submission" date="2021-08" db="EMBL/GenBank/DDBJ databases">
        <title>Draft Genome Sequence of Phanerochaete sordida strain YK-624.</title>
        <authorList>
            <person name="Mori T."/>
            <person name="Dohra H."/>
            <person name="Suzuki T."/>
            <person name="Kawagishi H."/>
            <person name="Hirai H."/>
        </authorList>
    </citation>
    <scope>NUCLEOTIDE SEQUENCE [LARGE SCALE GENOMIC DNA]</scope>
    <source>
        <strain evidence="21 22">YK-624</strain>
    </source>
</reference>
<evidence type="ECO:0000259" key="20">
    <source>
        <dbReference type="Pfam" id="PF22251"/>
    </source>
</evidence>
<dbReference type="GO" id="GO:0046872">
    <property type="term" value="F:metal ion binding"/>
    <property type="evidence" value="ECO:0007669"/>
    <property type="project" value="UniProtKB-KW"/>
</dbReference>
<evidence type="ECO:0000256" key="3">
    <source>
        <dbReference type="ARBA" id="ARBA00004128"/>
    </source>
</evidence>
<evidence type="ECO:0000256" key="4">
    <source>
        <dbReference type="ARBA" id="ARBA00010918"/>
    </source>
</evidence>
<evidence type="ECO:0000256" key="2">
    <source>
        <dbReference type="ARBA" id="ARBA00003273"/>
    </source>
</evidence>
<evidence type="ECO:0000259" key="19">
    <source>
        <dbReference type="Pfam" id="PF22250"/>
    </source>
</evidence>
<dbReference type="Proteomes" id="UP000703269">
    <property type="component" value="Unassembled WGS sequence"/>
</dbReference>
<dbReference type="AlphaFoldDB" id="A0A9P3GGY1"/>
<comment type="caution">
    <text evidence="21">The sequence shown here is derived from an EMBL/GenBank/DDBJ whole genome shotgun (WGS) entry which is preliminary data.</text>
</comment>
<comment type="function">
    <text evidence="2">May be involved in vacuolar sorting and osmoregulation.</text>
</comment>
<dbReference type="Gene3D" id="3.40.630.10">
    <property type="entry name" value="Zn peptidases"/>
    <property type="match status" value="1"/>
</dbReference>
<feature type="transmembrane region" description="Helical" evidence="17">
    <location>
        <begin position="702"/>
        <end position="724"/>
    </location>
</feature>
<accession>A0A9P3GGY1</accession>
<protein>
    <recommendedName>
        <fullName evidence="15">Peptide hydrolase</fullName>
        <ecNumber evidence="15">3.4.-.-</ecNumber>
    </recommendedName>
</protein>
<evidence type="ECO:0000313" key="21">
    <source>
        <dbReference type="EMBL" id="GJE94757.1"/>
    </source>
</evidence>
<dbReference type="GO" id="GO:0008235">
    <property type="term" value="F:metalloexopeptidase activity"/>
    <property type="evidence" value="ECO:0007669"/>
    <property type="project" value="InterPro"/>
</dbReference>
<dbReference type="SUPFAM" id="SSF53187">
    <property type="entry name" value="Zn-dependent exopeptidases"/>
    <property type="match status" value="1"/>
</dbReference>
<evidence type="ECO:0000256" key="10">
    <source>
        <dbReference type="ARBA" id="ARBA00022833"/>
    </source>
</evidence>
<evidence type="ECO:0000256" key="13">
    <source>
        <dbReference type="ARBA" id="ARBA00023136"/>
    </source>
</evidence>
<feature type="transmembrane region" description="Helical" evidence="17">
    <location>
        <begin position="637"/>
        <end position="662"/>
    </location>
</feature>
<dbReference type="OrthoDB" id="76293at2759"/>
<evidence type="ECO:0000256" key="5">
    <source>
        <dbReference type="ARBA" id="ARBA00022554"/>
    </source>
</evidence>
<evidence type="ECO:0000256" key="1">
    <source>
        <dbReference type="ARBA" id="ARBA00001947"/>
    </source>
</evidence>
<dbReference type="Pfam" id="PF22250">
    <property type="entry name" value="PFF1_C"/>
    <property type="match status" value="1"/>
</dbReference>
<evidence type="ECO:0000256" key="14">
    <source>
        <dbReference type="ARBA" id="ARBA00023180"/>
    </source>
</evidence>
<feature type="transmembrane region" description="Helical" evidence="17">
    <location>
        <begin position="12"/>
        <end position="31"/>
    </location>
</feature>
<keyword evidence="7 17" id="KW-0812">Transmembrane</keyword>
<evidence type="ECO:0000256" key="15">
    <source>
        <dbReference type="RuleBase" id="RU361240"/>
    </source>
</evidence>
<keyword evidence="10 15" id="KW-0862">Zinc</keyword>
<evidence type="ECO:0000256" key="16">
    <source>
        <dbReference type="SAM" id="MobiDB-lite"/>
    </source>
</evidence>
<feature type="transmembrane region" description="Helical" evidence="17">
    <location>
        <begin position="444"/>
        <end position="466"/>
    </location>
</feature>
<feature type="domain" description="Vacuolar membrane protease transmembrane" evidence="20">
    <location>
        <begin position="412"/>
        <end position="698"/>
    </location>
</feature>
<evidence type="ECO:0000256" key="11">
    <source>
        <dbReference type="ARBA" id="ARBA00022989"/>
    </source>
</evidence>
<keyword evidence="8 15" id="KW-0479">Metal-binding</keyword>
<keyword evidence="22" id="KW-1185">Reference proteome</keyword>
<evidence type="ECO:0000256" key="6">
    <source>
        <dbReference type="ARBA" id="ARBA00022670"/>
    </source>
</evidence>
<comment type="similarity">
    <text evidence="4 15">Belongs to the peptidase M28 family.</text>
</comment>
<feature type="domain" description="Vacuolar membrane protease C-terminal" evidence="19">
    <location>
        <begin position="729"/>
        <end position="977"/>
    </location>
</feature>
<keyword evidence="12" id="KW-0482">Metalloprotease</keyword>
<evidence type="ECO:0000313" key="22">
    <source>
        <dbReference type="Proteomes" id="UP000703269"/>
    </source>
</evidence>